<accession>A0AAW1X2B0</accession>
<evidence type="ECO:0000256" key="3">
    <source>
        <dbReference type="ARBA" id="ARBA00022679"/>
    </source>
</evidence>
<evidence type="ECO:0000313" key="12">
    <source>
        <dbReference type="Proteomes" id="UP001457282"/>
    </source>
</evidence>
<evidence type="ECO:0000256" key="9">
    <source>
        <dbReference type="PIRSR" id="PIRSR605150-3"/>
    </source>
</evidence>
<dbReference type="GO" id="GO:0071555">
    <property type="term" value="P:cell wall organization"/>
    <property type="evidence" value="ECO:0007669"/>
    <property type="project" value="UniProtKB-KW"/>
</dbReference>
<evidence type="ECO:0000256" key="6">
    <source>
        <dbReference type="ARBA" id="ARBA00023136"/>
    </source>
</evidence>
<dbReference type="AlphaFoldDB" id="A0AAW1X2B0"/>
<feature type="binding site" evidence="9">
    <location>
        <position position="298"/>
    </location>
    <ligand>
        <name>Mn(2+)</name>
        <dbReference type="ChEBI" id="CHEBI:29035"/>
    </ligand>
</feature>
<name>A0AAW1X2B0_RUBAR</name>
<dbReference type="GO" id="GO:0012505">
    <property type="term" value="C:endomembrane system"/>
    <property type="evidence" value="ECO:0007669"/>
    <property type="project" value="UniProtKB-SubCell"/>
</dbReference>
<comment type="caution">
    <text evidence="11">The sequence shown here is derived from an EMBL/GenBank/DDBJ whole genome shotgun (WGS) entry which is preliminary data.</text>
</comment>
<keyword evidence="4 10" id="KW-0812">Transmembrane</keyword>
<keyword evidence="6 10" id="KW-0472">Membrane</keyword>
<dbReference type="GO" id="GO:0016020">
    <property type="term" value="C:membrane"/>
    <property type="evidence" value="ECO:0007669"/>
    <property type="project" value="InterPro"/>
</dbReference>
<dbReference type="InterPro" id="IPR029044">
    <property type="entry name" value="Nucleotide-diphossugar_trans"/>
</dbReference>
<feature type="binding site" evidence="8">
    <location>
        <position position="140"/>
    </location>
    <ligand>
        <name>UDP-alpha-D-glucose</name>
        <dbReference type="ChEBI" id="CHEBI:58885"/>
    </ligand>
</feature>
<evidence type="ECO:0000313" key="11">
    <source>
        <dbReference type="EMBL" id="KAK9931051.1"/>
    </source>
</evidence>
<dbReference type="PANTHER" id="PTHR13301">
    <property type="entry name" value="X-BOX TRANSCRIPTION FACTOR-RELATED"/>
    <property type="match status" value="1"/>
</dbReference>
<comment type="subcellular location">
    <subcellularLocation>
        <location evidence="1">Endomembrane system</location>
        <topology evidence="1">Multi-pass membrane protein</topology>
    </subcellularLocation>
</comment>
<dbReference type="EMBL" id="JBEDUW010000004">
    <property type="protein sequence ID" value="KAK9931051.1"/>
    <property type="molecule type" value="Genomic_DNA"/>
</dbReference>
<sequence>MENSNPPLHLCHGNQLSNFINRTHTLIHSIALALLLYYRASFFFFLHDTKTPILPWLLVFAAELLLSFEWLLSQAYRWRAVSRSVFPERLPEDDKLPAIDVFICTTDPDKEPTVGVMNTVLSSMAIEYPPEKLHVYLSDDGGADVTLNGMKEAWRFAKWWIPFCNSYKIKCRAPEAYFSALEDEDDNDFGGLEFSQERRNIKEKYEVFKERVREYGRHGGDTKTTSIRSDHSAVIQVIQATFSEDGMEMNEARNMPLLVYVSREKRPSYPHHFKAGALNALLRVSGVISNSPYILGLDCDINNDIYDSQLRSAYKVLWQGFDGLQGPCLSDNILWVSPRSSLNPSSQITSLARSSGGNAFLAETQLLASCTYENGTKWGKRQVGLLYGSVSEDYFTGFVSLHCKGWNSILFDPPRPQFLGSGITNLNDLLVQGTRWSSGLLDVALSKFCPLIYGPFKTSLLESMLLCRTCNFPTLLFLVTVGALLLYLSWANSMAFLYTRVILLALSSAFFLDLQAHHFRNLIYEQRIWMMKSITSHLYGSVDAFMKKIGMRKASFVPTNKAEDNEQMKRYKIGGLRFPNISTVSHSTGLHWSS</sequence>
<keyword evidence="7" id="KW-0961">Cell wall biogenesis/degradation</keyword>
<dbReference type="InterPro" id="IPR005150">
    <property type="entry name" value="Cellulose_synth"/>
</dbReference>
<gene>
    <name evidence="11" type="ORF">M0R45_018347</name>
</gene>
<feature type="binding site" evidence="8">
    <location>
        <position position="110"/>
    </location>
    <ligand>
        <name>UDP-alpha-D-glucose</name>
        <dbReference type="ChEBI" id="CHEBI:58885"/>
    </ligand>
</feature>
<dbReference type="GO" id="GO:0030244">
    <property type="term" value="P:cellulose biosynthetic process"/>
    <property type="evidence" value="ECO:0007669"/>
    <property type="project" value="InterPro"/>
</dbReference>
<evidence type="ECO:0000256" key="1">
    <source>
        <dbReference type="ARBA" id="ARBA00004127"/>
    </source>
</evidence>
<proteinExistence type="predicted"/>
<evidence type="ECO:0000256" key="8">
    <source>
        <dbReference type="PIRSR" id="PIRSR605150-2"/>
    </source>
</evidence>
<keyword evidence="2" id="KW-0328">Glycosyltransferase</keyword>
<feature type="binding site" evidence="8">
    <location>
        <position position="111"/>
    </location>
    <ligand>
        <name>UDP-alpha-D-glucose</name>
        <dbReference type="ChEBI" id="CHEBI:58885"/>
    </ligand>
</feature>
<dbReference type="Pfam" id="PF03552">
    <property type="entry name" value="Cellulose_synt"/>
    <property type="match status" value="2"/>
</dbReference>
<organism evidence="11 12">
    <name type="scientific">Rubus argutus</name>
    <name type="common">Southern blackberry</name>
    <dbReference type="NCBI Taxonomy" id="59490"/>
    <lineage>
        <taxon>Eukaryota</taxon>
        <taxon>Viridiplantae</taxon>
        <taxon>Streptophyta</taxon>
        <taxon>Embryophyta</taxon>
        <taxon>Tracheophyta</taxon>
        <taxon>Spermatophyta</taxon>
        <taxon>Magnoliopsida</taxon>
        <taxon>eudicotyledons</taxon>
        <taxon>Gunneridae</taxon>
        <taxon>Pentapetalae</taxon>
        <taxon>rosids</taxon>
        <taxon>fabids</taxon>
        <taxon>Rosales</taxon>
        <taxon>Rosaceae</taxon>
        <taxon>Rosoideae</taxon>
        <taxon>Rosoideae incertae sedis</taxon>
        <taxon>Rubus</taxon>
    </lineage>
</organism>
<feature type="transmembrane region" description="Helical" evidence="10">
    <location>
        <begin position="26"/>
        <end position="47"/>
    </location>
</feature>
<feature type="binding site" evidence="9">
    <location>
        <position position="274"/>
    </location>
    <ligand>
        <name>Mn(2+)</name>
        <dbReference type="ChEBI" id="CHEBI:29035"/>
    </ligand>
</feature>
<feature type="transmembrane region" description="Helical" evidence="10">
    <location>
        <begin position="53"/>
        <end position="72"/>
    </location>
</feature>
<keyword evidence="12" id="KW-1185">Reference proteome</keyword>
<dbReference type="GO" id="GO:0016760">
    <property type="term" value="F:cellulose synthase (UDP-forming) activity"/>
    <property type="evidence" value="ECO:0007669"/>
    <property type="project" value="InterPro"/>
</dbReference>
<reference evidence="11 12" key="1">
    <citation type="journal article" date="2023" name="G3 (Bethesda)">
        <title>A chromosome-length genome assembly and annotation of blackberry (Rubus argutus, cv. 'Hillquist').</title>
        <authorList>
            <person name="Bruna T."/>
            <person name="Aryal R."/>
            <person name="Dudchenko O."/>
            <person name="Sargent D.J."/>
            <person name="Mead D."/>
            <person name="Buti M."/>
            <person name="Cavallini A."/>
            <person name="Hytonen T."/>
            <person name="Andres J."/>
            <person name="Pham M."/>
            <person name="Weisz D."/>
            <person name="Mascagni F."/>
            <person name="Usai G."/>
            <person name="Natali L."/>
            <person name="Bassil N."/>
            <person name="Fernandez G.E."/>
            <person name="Lomsadze A."/>
            <person name="Armour M."/>
            <person name="Olukolu B."/>
            <person name="Poorten T."/>
            <person name="Britton C."/>
            <person name="Davik J."/>
            <person name="Ashrafi H."/>
            <person name="Aiden E.L."/>
            <person name="Borodovsky M."/>
            <person name="Worthington M."/>
        </authorList>
    </citation>
    <scope>NUCLEOTIDE SEQUENCE [LARGE SCALE GENOMIC DNA]</scope>
    <source>
        <strain evidence="11">PI 553951</strain>
    </source>
</reference>
<keyword evidence="5 10" id="KW-1133">Transmembrane helix</keyword>
<feature type="transmembrane region" description="Helical" evidence="10">
    <location>
        <begin position="470"/>
        <end position="490"/>
    </location>
</feature>
<evidence type="ECO:0000256" key="4">
    <source>
        <dbReference type="ARBA" id="ARBA00022692"/>
    </source>
</evidence>
<evidence type="ECO:0000256" key="2">
    <source>
        <dbReference type="ARBA" id="ARBA00022676"/>
    </source>
</evidence>
<evidence type="ECO:0000256" key="10">
    <source>
        <dbReference type="SAM" id="Phobius"/>
    </source>
</evidence>
<keyword evidence="3" id="KW-0808">Transferase</keyword>
<evidence type="ECO:0000256" key="5">
    <source>
        <dbReference type="ARBA" id="ARBA00022989"/>
    </source>
</evidence>
<dbReference type="Proteomes" id="UP001457282">
    <property type="component" value="Unassembled WGS sequence"/>
</dbReference>
<dbReference type="FunFam" id="3.90.550.10:FF:000194">
    <property type="entry name" value="Cellulose synthase-like protein G2 isoform A"/>
    <property type="match status" value="1"/>
</dbReference>
<evidence type="ECO:0000256" key="7">
    <source>
        <dbReference type="ARBA" id="ARBA00023316"/>
    </source>
</evidence>
<protein>
    <submittedName>
        <fullName evidence="11">Uncharacterized protein</fullName>
    </submittedName>
</protein>
<dbReference type="Gene3D" id="3.90.550.10">
    <property type="entry name" value="Spore Coat Polysaccharide Biosynthesis Protein SpsA, Chain A"/>
    <property type="match status" value="1"/>
</dbReference>